<feature type="region of interest" description="Disordered" evidence="1">
    <location>
        <begin position="108"/>
        <end position="135"/>
    </location>
</feature>
<feature type="compositionally biased region" description="Low complexity" evidence="1">
    <location>
        <begin position="117"/>
        <end position="128"/>
    </location>
</feature>
<name>A0A182MG24_9DIPT</name>
<accession>A0A182MG24</accession>
<keyword evidence="3" id="KW-1185">Reference proteome</keyword>
<evidence type="ECO:0000313" key="3">
    <source>
        <dbReference type="Proteomes" id="UP000075883"/>
    </source>
</evidence>
<dbReference type="EMBL" id="AXCM01006207">
    <property type="status" value="NOT_ANNOTATED_CDS"/>
    <property type="molecule type" value="Genomic_DNA"/>
</dbReference>
<proteinExistence type="predicted"/>
<dbReference type="Proteomes" id="UP000075883">
    <property type="component" value="Unassembled WGS sequence"/>
</dbReference>
<evidence type="ECO:0000313" key="2">
    <source>
        <dbReference type="EnsemblMetazoa" id="ACUA017434-PA"/>
    </source>
</evidence>
<dbReference type="EnsemblMetazoa" id="ACUA017434-RA">
    <property type="protein sequence ID" value="ACUA017434-PA"/>
    <property type="gene ID" value="ACUA017434"/>
</dbReference>
<dbReference type="AlphaFoldDB" id="A0A182MG24"/>
<evidence type="ECO:0000256" key="1">
    <source>
        <dbReference type="SAM" id="MobiDB-lite"/>
    </source>
</evidence>
<sequence>MSSDMPSRVIFPLPALEQVCLPRRKEEVGHSTSVSVCAKRKVSYVLRAVKCALPSAGKGVAEGSSSAASLSGSIVISPPLAREASAGVRFGVPVISATMLNSLEAIAGKISPGSGKNSPSTPNGTTTSELIDSNGNNKLLSGYHLRTKLPYQKPGLSNNNNNCNVVNNTPAAAGIVPGGGGIKSLSTGPKALQRRGRHFQDNPTIVLVLCAFR</sequence>
<reference evidence="3" key="1">
    <citation type="submission" date="2013-09" db="EMBL/GenBank/DDBJ databases">
        <title>The Genome Sequence of Anopheles culicifacies species A.</title>
        <authorList>
            <consortium name="The Broad Institute Genomics Platform"/>
            <person name="Neafsey D.E."/>
            <person name="Besansky N."/>
            <person name="Howell P."/>
            <person name="Walton C."/>
            <person name="Young S.K."/>
            <person name="Zeng Q."/>
            <person name="Gargeya S."/>
            <person name="Fitzgerald M."/>
            <person name="Haas B."/>
            <person name="Abouelleil A."/>
            <person name="Allen A.W."/>
            <person name="Alvarado L."/>
            <person name="Arachchi H.M."/>
            <person name="Berlin A.M."/>
            <person name="Chapman S.B."/>
            <person name="Gainer-Dewar J."/>
            <person name="Goldberg J."/>
            <person name="Griggs A."/>
            <person name="Gujja S."/>
            <person name="Hansen M."/>
            <person name="Howarth C."/>
            <person name="Imamovic A."/>
            <person name="Ireland A."/>
            <person name="Larimer J."/>
            <person name="McCowan C."/>
            <person name="Murphy C."/>
            <person name="Pearson M."/>
            <person name="Poon T.W."/>
            <person name="Priest M."/>
            <person name="Roberts A."/>
            <person name="Saif S."/>
            <person name="Shea T."/>
            <person name="Sisk P."/>
            <person name="Sykes S."/>
            <person name="Wortman J."/>
            <person name="Nusbaum C."/>
            <person name="Birren B."/>
        </authorList>
    </citation>
    <scope>NUCLEOTIDE SEQUENCE [LARGE SCALE GENOMIC DNA]</scope>
    <source>
        <strain evidence="3">A-37</strain>
    </source>
</reference>
<protein>
    <submittedName>
        <fullName evidence="2">Uncharacterized protein</fullName>
    </submittedName>
</protein>
<organism evidence="2 3">
    <name type="scientific">Anopheles culicifacies</name>
    <dbReference type="NCBI Taxonomy" id="139723"/>
    <lineage>
        <taxon>Eukaryota</taxon>
        <taxon>Metazoa</taxon>
        <taxon>Ecdysozoa</taxon>
        <taxon>Arthropoda</taxon>
        <taxon>Hexapoda</taxon>
        <taxon>Insecta</taxon>
        <taxon>Pterygota</taxon>
        <taxon>Neoptera</taxon>
        <taxon>Endopterygota</taxon>
        <taxon>Diptera</taxon>
        <taxon>Nematocera</taxon>
        <taxon>Culicoidea</taxon>
        <taxon>Culicidae</taxon>
        <taxon>Anophelinae</taxon>
        <taxon>Anopheles</taxon>
        <taxon>culicifacies species complex</taxon>
    </lineage>
</organism>
<reference evidence="2" key="2">
    <citation type="submission" date="2020-05" db="UniProtKB">
        <authorList>
            <consortium name="EnsemblMetazoa"/>
        </authorList>
    </citation>
    <scope>IDENTIFICATION</scope>
    <source>
        <strain evidence="2">A-37</strain>
    </source>
</reference>
<dbReference type="VEuPathDB" id="VectorBase:ACUA017434"/>